<dbReference type="SMART" id="SM00356">
    <property type="entry name" value="ZnF_C3H1"/>
    <property type="match status" value="5"/>
</dbReference>
<evidence type="ECO:0000256" key="5">
    <source>
        <dbReference type="ARBA" id="ARBA00022771"/>
    </source>
</evidence>
<feature type="compositionally biased region" description="Basic and acidic residues" evidence="9">
    <location>
        <begin position="163"/>
        <end position="179"/>
    </location>
</feature>
<comment type="similarity">
    <text evidence="2">Belongs to the ZC3H14 family.</text>
</comment>
<feature type="compositionally biased region" description="Polar residues" evidence="9">
    <location>
        <begin position="85"/>
        <end position="105"/>
    </location>
</feature>
<keyword evidence="3 8" id="KW-0479">Metal-binding</keyword>
<dbReference type="EMBL" id="KQ242410">
    <property type="protein sequence ID" value="KNC78861.1"/>
    <property type="molecule type" value="Genomic_DNA"/>
</dbReference>
<evidence type="ECO:0000256" key="3">
    <source>
        <dbReference type="ARBA" id="ARBA00022723"/>
    </source>
</evidence>
<dbReference type="GO" id="GO:0005634">
    <property type="term" value="C:nucleus"/>
    <property type="evidence" value="ECO:0007669"/>
    <property type="project" value="UniProtKB-SubCell"/>
</dbReference>
<dbReference type="InterPro" id="IPR040366">
    <property type="entry name" value="Nab2/ZC3H14"/>
</dbReference>
<dbReference type="Pfam" id="PF01480">
    <property type="entry name" value="PWI"/>
    <property type="match status" value="1"/>
</dbReference>
<dbReference type="InterPro" id="IPR002483">
    <property type="entry name" value="PWI_dom"/>
</dbReference>
<dbReference type="Pfam" id="PF14608">
    <property type="entry name" value="zf-CCCH_2"/>
    <property type="match status" value="6"/>
</dbReference>
<dbReference type="AlphaFoldDB" id="A0A0L0FQN9"/>
<keyword evidence="4" id="KW-0677">Repeat</keyword>
<evidence type="ECO:0000256" key="4">
    <source>
        <dbReference type="ARBA" id="ARBA00022737"/>
    </source>
</evidence>
<dbReference type="PANTHER" id="PTHR14738">
    <property type="entry name" value="ZINC FINGER CCCH DOMAIN-CONTAINING PROTEIN 14"/>
    <property type="match status" value="1"/>
</dbReference>
<evidence type="ECO:0000256" key="6">
    <source>
        <dbReference type="ARBA" id="ARBA00022833"/>
    </source>
</evidence>
<evidence type="ECO:0000256" key="1">
    <source>
        <dbReference type="ARBA" id="ARBA00004123"/>
    </source>
</evidence>
<dbReference type="GO" id="GO:0008270">
    <property type="term" value="F:zinc ion binding"/>
    <property type="evidence" value="ECO:0007669"/>
    <property type="project" value="UniProtKB-KW"/>
</dbReference>
<feature type="region of interest" description="Disordered" evidence="9">
    <location>
        <begin position="83"/>
        <end position="106"/>
    </location>
</feature>
<feature type="region of interest" description="Disordered" evidence="9">
    <location>
        <begin position="348"/>
        <end position="407"/>
    </location>
</feature>
<dbReference type="RefSeq" id="XP_014152763.1">
    <property type="nucleotide sequence ID" value="XM_014297288.1"/>
</dbReference>
<feature type="region of interest" description="Disordered" evidence="9">
    <location>
        <begin position="428"/>
        <end position="495"/>
    </location>
</feature>
<dbReference type="PROSITE" id="PS50103">
    <property type="entry name" value="ZF_C3H1"/>
    <property type="match status" value="1"/>
</dbReference>
<name>A0A0L0FQN9_9EUKA</name>
<dbReference type="OrthoDB" id="5589010at2759"/>
<dbReference type="Gene3D" id="4.10.1000.40">
    <property type="match status" value="2"/>
</dbReference>
<protein>
    <recommendedName>
        <fullName evidence="10">C3H1-type domain-containing protein</fullName>
    </recommendedName>
</protein>
<gene>
    <name evidence="11" type="ORF">SARC_08724</name>
</gene>
<dbReference type="GO" id="GO:0043488">
    <property type="term" value="P:regulation of mRNA stability"/>
    <property type="evidence" value="ECO:0007669"/>
    <property type="project" value="InterPro"/>
</dbReference>
<dbReference type="STRING" id="667725.A0A0L0FQN9"/>
<keyword evidence="6 8" id="KW-0862">Zinc</keyword>
<evidence type="ECO:0000256" key="9">
    <source>
        <dbReference type="SAM" id="MobiDB-lite"/>
    </source>
</evidence>
<dbReference type="GeneID" id="25909228"/>
<dbReference type="GO" id="GO:0008143">
    <property type="term" value="F:poly(A) binding"/>
    <property type="evidence" value="ECO:0007669"/>
    <property type="project" value="InterPro"/>
</dbReference>
<feature type="region of interest" description="Disordered" evidence="9">
    <location>
        <begin position="295"/>
        <end position="320"/>
    </location>
</feature>
<comment type="subcellular location">
    <subcellularLocation>
        <location evidence="1">Nucleus</location>
    </subcellularLocation>
</comment>
<feature type="zinc finger region" description="C3H1-type" evidence="8">
    <location>
        <begin position="234"/>
        <end position="259"/>
    </location>
</feature>
<evidence type="ECO:0000256" key="7">
    <source>
        <dbReference type="ARBA" id="ARBA00023242"/>
    </source>
</evidence>
<feature type="domain" description="C3H1-type" evidence="10">
    <location>
        <begin position="234"/>
        <end position="259"/>
    </location>
</feature>
<evidence type="ECO:0000256" key="2">
    <source>
        <dbReference type="ARBA" id="ARBA00008423"/>
    </source>
</evidence>
<evidence type="ECO:0000259" key="10">
    <source>
        <dbReference type="PROSITE" id="PS50103"/>
    </source>
</evidence>
<evidence type="ECO:0000256" key="8">
    <source>
        <dbReference type="PROSITE-ProRule" id="PRU00723"/>
    </source>
</evidence>
<feature type="compositionally biased region" description="Polar residues" evidence="9">
    <location>
        <begin position="180"/>
        <end position="207"/>
    </location>
</feature>
<dbReference type="InterPro" id="IPR000571">
    <property type="entry name" value="Znf_CCCH"/>
</dbReference>
<dbReference type="PANTHER" id="PTHR14738:SF29">
    <property type="entry name" value="ZINC FINGER CCCH DOMAIN-CONTAINING PROTEIN 14"/>
    <property type="match status" value="1"/>
</dbReference>
<evidence type="ECO:0000313" key="11">
    <source>
        <dbReference type="EMBL" id="KNC78861.1"/>
    </source>
</evidence>
<accession>A0A0L0FQN9</accession>
<feature type="region of interest" description="Disordered" evidence="9">
    <location>
        <begin position="507"/>
        <end position="533"/>
    </location>
</feature>
<reference evidence="11 12" key="1">
    <citation type="submission" date="2011-02" db="EMBL/GenBank/DDBJ databases">
        <title>The Genome Sequence of Sphaeroforma arctica JP610.</title>
        <authorList>
            <consortium name="The Broad Institute Genome Sequencing Platform"/>
            <person name="Russ C."/>
            <person name="Cuomo C."/>
            <person name="Young S.K."/>
            <person name="Zeng Q."/>
            <person name="Gargeya S."/>
            <person name="Alvarado L."/>
            <person name="Berlin A."/>
            <person name="Chapman S.B."/>
            <person name="Chen Z."/>
            <person name="Freedman E."/>
            <person name="Gellesch M."/>
            <person name="Goldberg J."/>
            <person name="Griggs A."/>
            <person name="Gujja S."/>
            <person name="Heilman E."/>
            <person name="Heiman D."/>
            <person name="Howarth C."/>
            <person name="Mehta T."/>
            <person name="Neiman D."/>
            <person name="Pearson M."/>
            <person name="Roberts A."/>
            <person name="Saif S."/>
            <person name="Shea T."/>
            <person name="Shenoy N."/>
            <person name="Sisk P."/>
            <person name="Stolte C."/>
            <person name="Sykes S."/>
            <person name="White J."/>
            <person name="Yandava C."/>
            <person name="Burger G."/>
            <person name="Gray M.W."/>
            <person name="Holland P.W.H."/>
            <person name="King N."/>
            <person name="Lang F.B.F."/>
            <person name="Roger A.J."/>
            <person name="Ruiz-Trillo I."/>
            <person name="Haas B."/>
            <person name="Nusbaum C."/>
            <person name="Birren B."/>
        </authorList>
    </citation>
    <scope>NUCLEOTIDE SEQUENCE [LARGE SCALE GENOMIC DNA]</scope>
    <source>
        <strain evidence="11 12">JP610</strain>
    </source>
</reference>
<keyword evidence="7" id="KW-0539">Nucleus</keyword>
<feature type="compositionally biased region" description="Polar residues" evidence="9">
    <location>
        <begin position="389"/>
        <end position="406"/>
    </location>
</feature>
<evidence type="ECO:0000313" key="12">
    <source>
        <dbReference type="Proteomes" id="UP000054560"/>
    </source>
</evidence>
<sequence length="569" mass="60520">MATLESMGVQEVDDTLAHYIVVLVKNRHTGRQLNTDLTTFLGENTVKFTHWLCDLLMKAEVGDVDEDDFAAFAEKDSALKDSKKYASTGQSDSKAISTQGQTYPNAHSRLEDSTHAAANRTVSSASLFSSLRRQSALSKVGSRVLTAVLSTGAGAAFPSAKRPAADDDSTAHKRPHVDTDSATGGNAFSSHFSSKANGNTYSSTNAAATRGEMNPEEAMALRRTEQQLNEGRKGAGSASCPFFPSCKHGDKCKRVHPKPTCRFDDKCTNDSCPFNHTTDFAEGGGGGAYHNSASSQYIARSDRSSQEPFGNSTSSVSVSSAPKRMCRFGTRCRHDNCPFEHTVDSGGGVKSGALEGNRGPSTGPASAGYDRGYGSSRGRDSGGYESGFKSGTNRYGDSLGSGSMVSLSDRVGGRGVCRFDGRCRKPNCPFQHLQDNTKTRSVGGFGGQSQYANTQQASPSRSSYSGSVGGGGNGPNSYASEGGRGGGFGQRERPPCRFQDRCTKPNCPFTHDSSSSRGAIGSDIRGSRNSRPRAECKFGSRCTKAQCSFYHSEKDHISDRVLVLEEADS</sequence>
<feature type="region of interest" description="Disordered" evidence="9">
    <location>
        <begin position="157"/>
        <end position="211"/>
    </location>
</feature>
<proteinExistence type="inferred from homology"/>
<dbReference type="GO" id="GO:0005737">
    <property type="term" value="C:cytoplasm"/>
    <property type="evidence" value="ECO:0007669"/>
    <property type="project" value="TreeGrafter"/>
</dbReference>
<keyword evidence="12" id="KW-1185">Reference proteome</keyword>
<feature type="compositionally biased region" description="Low complexity" evidence="9">
    <location>
        <begin position="457"/>
        <end position="466"/>
    </location>
</feature>
<dbReference type="Proteomes" id="UP000054560">
    <property type="component" value="Unassembled WGS sequence"/>
</dbReference>
<organism evidence="11 12">
    <name type="scientific">Sphaeroforma arctica JP610</name>
    <dbReference type="NCBI Taxonomy" id="667725"/>
    <lineage>
        <taxon>Eukaryota</taxon>
        <taxon>Ichthyosporea</taxon>
        <taxon>Ichthyophonida</taxon>
        <taxon>Sphaeroforma</taxon>
    </lineage>
</organism>
<keyword evidence="5 8" id="KW-0863">Zinc-finger</keyword>